<name>A0A1T4XD48_9BACT</name>
<evidence type="ECO:0000256" key="1">
    <source>
        <dbReference type="SAM" id="MobiDB-lite"/>
    </source>
</evidence>
<dbReference type="OrthoDB" id="5422838at2"/>
<accession>A0A1T4XD48</accession>
<dbReference type="EMBL" id="FUYC01000010">
    <property type="protein sequence ID" value="SKA87552.1"/>
    <property type="molecule type" value="Genomic_DNA"/>
</dbReference>
<gene>
    <name evidence="2" type="ORF">SAMN02745704_02050</name>
</gene>
<reference evidence="2 3" key="1">
    <citation type="submission" date="2017-02" db="EMBL/GenBank/DDBJ databases">
        <authorList>
            <person name="Peterson S.W."/>
        </authorList>
    </citation>
    <scope>NUCLEOTIDE SEQUENCE [LARGE SCALE GENOMIC DNA]</scope>
    <source>
        <strain evidence="2 3">DSM 16080</strain>
    </source>
</reference>
<dbReference type="RefSeq" id="WP_078717606.1">
    <property type="nucleotide sequence ID" value="NZ_FUYC01000010.1"/>
</dbReference>
<organism evidence="2 3">
    <name type="scientific">Paucidesulfovibrio gracilis DSM 16080</name>
    <dbReference type="NCBI Taxonomy" id="1121449"/>
    <lineage>
        <taxon>Bacteria</taxon>
        <taxon>Pseudomonadati</taxon>
        <taxon>Thermodesulfobacteriota</taxon>
        <taxon>Desulfovibrionia</taxon>
        <taxon>Desulfovibrionales</taxon>
        <taxon>Desulfovibrionaceae</taxon>
        <taxon>Paucidesulfovibrio</taxon>
    </lineage>
</organism>
<dbReference type="NCBIfam" id="TIGR04354">
    <property type="entry name" value="amphi-Trp"/>
    <property type="match status" value="1"/>
</dbReference>
<evidence type="ECO:0000313" key="2">
    <source>
        <dbReference type="EMBL" id="SKA87552.1"/>
    </source>
</evidence>
<dbReference type="InterPro" id="IPR027598">
    <property type="entry name" value="Amphi-Trp_dom"/>
</dbReference>
<proteinExistence type="predicted"/>
<evidence type="ECO:0000313" key="3">
    <source>
        <dbReference type="Proteomes" id="UP000190027"/>
    </source>
</evidence>
<protein>
    <submittedName>
        <fullName evidence="2">Amphi-Trp domain-containing protein</fullName>
    </submittedName>
</protein>
<dbReference type="Proteomes" id="UP000190027">
    <property type="component" value="Unassembled WGS sequence"/>
</dbReference>
<sequence length="141" mass="15861">MNMKDAARTAREKSAELMDRFRSTGSHMLHEEKIYFETLDDPEMVKALLLHVVEGIDQGRVILANEEEEMVLYPGSLLKLAIKGKRTQSTSKIKLSISWSRLDEDRYTLDDEPGAVQPKEAVDTPADTLETEAPDKPGNTD</sequence>
<keyword evidence="3" id="KW-1185">Reference proteome</keyword>
<dbReference type="AlphaFoldDB" id="A0A1T4XD48"/>
<dbReference type="STRING" id="1121449.SAMN02745704_02050"/>
<feature type="region of interest" description="Disordered" evidence="1">
    <location>
        <begin position="108"/>
        <end position="141"/>
    </location>
</feature>